<dbReference type="Pfam" id="PF07883">
    <property type="entry name" value="Cupin_2"/>
    <property type="match status" value="1"/>
</dbReference>
<sequence>MKLTTAILPAVALGLAACAHGEHPHEDADDHAMTITDHADHPDKLVRAATGEMVDNPFHPVRLLLSNEESAGEVTIYEFLLPPKSPGSPPHTHSLEDEYFYVLSGTLDVLSNGETLRLNPGDFAALNRGHAHMFWNGSDTPTELIMTTTGSSFEAFMKSAGPRIAEAKPANAEEAGAVIGQLAAEHGIIISMDKMPEAAAPFYAPPPPPEPVQE</sequence>
<dbReference type="OrthoDB" id="5290459at2"/>
<evidence type="ECO:0000313" key="3">
    <source>
        <dbReference type="EMBL" id="KCZ91096.1"/>
    </source>
</evidence>
<dbReference type="STRING" id="1280952.HJA_01120"/>
<gene>
    <name evidence="3" type="ORF">HJA_01120</name>
</gene>
<keyword evidence="1" id="KW-0732">Signal</keyword>
<evidence type="ECO:0000256" key="1">
    <source>
        <dbReference type="SAM" id="SignalP"/>
    </source>
</evidence>
<organism evidence="3 4">
    <name type="scientific">Hyphomonas jannaschiana VP2</name>
    <dbReference type="NCBI Taxonomy" id="1280952"/>
    <lineage>
        <taxon>Bacteria</taxon>
        <taxon>Pseudomonadati</taxon>
        <taxon>Pseudomonadota</taxon>
        <taxon>Alphaproteobacteria</taxon>
        <taxon>Hyphomonadales</taxon>
        <taxon>Hyphomonadaceae</taxon>
        <taxon>Hyphomonas</taxon>
    </lineage>
</organism>
<dbReference type="AlphaFoldDB" id="A0A059FKP7"/>
<proteinExistence type="predicted"/>
<dbReference type="InterPro" id="IPR011051">
    <property type="entry name" value="RmlC_Cupin_sf"/>
</dbReference>
<comment type="caution">
    <text evidence="3">The sequence shown here is derived from an EMBL/GenBank/DDBJ whole genome shotgun (WGS) entry which is preliminary data.</text>
</comment>
<dbReference type="InterPro" id="IPR053146">
    <property type="entry name" value="QDO-like"/>
</dbReference>
<accession>A0A059FKP7</accession>
<dbReference type="Gene3D" id="2.60.120.10">
    <property type="entry name" value="Jelly Rolls"/>
    <property type="match status" value="1"/>
</dbReference>
<evidence type="ECO:0000313" key="4">
    <source>
        <dbReference type="Proteomes" id="UP000024816"/>
    </source>
</evidence>
<feature type="chain" id="PRO_5001577494" description="Cupin type-2 domain-containing protein" evidence="1">
    <location>
        <begin position="22"/>
        <end position="214"/>
    </location>
</feature>
<dbReference type="eggNOG" id="COG1917">
    <property type="taxonomic scope" value="Bacteria"/>
</dbReference>
<feature type="signal peptide" evidence="1">
    <location>
        <begin position="1"/>
        <end position="21"/>
    </location>
</feature>
<evidence type="ECO:0000259" key="2">
    <source>
        <dbReference type="Pfam" id="PF07883"/>
    </source>
</evidence>
<dbReference type="PANTHER" id="PTHR36440:SF1">
    <property type="entry name" value="PUTATIVE (AFU_ORTHOLOGUE AFUA_8G07350)-RELATED"/>
    <property type="match status" value="1"/>
</dbReference>
<name>A0A059FKP7_9PROT</name>
<feature type="domain" description="Cupin type-2" evidence="2">
    <location>
        <begin position="79"/>
        <end position="146"/>
    </location>
</feature>
<dbReference type="InterPro" id="IPR014710">
    <property type="entry name" value="RmlC-like_jellyroll"/>
</dbReference>
<dbReference type="InterPro" id="IPR013096">
    <property type="entry name" value="Cupin_2"/>
</dbReference>
<protein>
    <recommendedName>
        <fullName evidence="2">Cupin type-2 domain-containing protein</fullName>
    </recommendedName>
</protein>
<reference evidence="3 4" key="1">
    <citation type="journal article" date="2014" name="Antonie Van Leeuwenhoek">
        <title>Hyphomonas beringensis sp. nov. and Hyphomonas chukchiensis sp. nov., isolated from surface seawater of the Bering Sea and Chukchi Sea.</title>
        <authorList>
            <person name="Li C."/>
            <person name="Lai Q."/>
            <person name="Li G."/>
            <person name="Dong C."/>
            <person name="Wang J."/>
            <person name="Liao Y."/>
            <person name="Shao Z."/>
        </authorList>
    </citation>
    <scope>NUCLEOTIDE SEQUENCE [LARGE SCALE GENOMIC DNA]</scope>
    <source>
        <strain evidence="3 4">VP2</strain>
    </source>
</reference>
<keyword evidence="4" id="KW-1185">Reference proteome</keyword>
<dbReference type="Proteomes" id="UP000024816">
    <property type="component" value="Unassembled WGS sequence"/>
</dbReference>
<dbReference type="PROSITE" id="PS51257">
    <property type="entry name" value="PROKAR_LIPOPROTEIN"/>
    <property type="match status" value="1"/>
</dbReference>
<dbReference type="PATRIC" id="fig|1280952.3.peg.229"/>
<dbReference type="PANTHER" id="PTHR36440">
    <property type="entry name" value="PUTATIVE (AFU_ORTHOLOGUE AFUA_8G07350)-RELATED"/>
    <property type="match status" value="1"/>
</dbReference>
<dbReference type="SUPFAM" id="SSF51182">
    <property type="entry name" value="RmlC-like cupins"/>
    <property type="match status" value="1"/>
</dbReference>
<dbReference type="RefSeq" id="WP_051597228.1">
    <property type="nucleotide sequence ID" value="NZ_ARYJ01000001.1"/>
</dbReference>
<dbReference type="EMBL" id="ARYJ01000001">
    <property type="protein sequence ID" value="KCZ91096.1"/>
    <property type="molecule type" value="Genomic_DNA"/>
</dbReference>